<evidence type="ECO:0000313" key="2">
    <source>
        <dbReference type="Proteomes" id="UP001258017"/>
    </source>
</evidence>
<proteinExistence type="predicted"/>
<organism evidence="1 2">
    <name type="scientific">Odynerus spinipes</name>
    <dbReference type="NCBI Taxonomy" id="1348599"/>
    <lineage>
        <taxon>Eukaryota</taxon>
        <taxon>Metazoa</taxon>
        <taxon>Ecdysozoa</taxon>
        <taxon>Arthropoda</taxon>
        <taxon>Hexapoda</taxon>
        <taxon>Insecta</taxon>
        <taxon>Pterygota</taxon>
        <taxon>Neoptera</taxon>
        <taxon>Endopterygota</taxon>
        <taxon>Hymenoptera</taxon>
        <taxon>Apocrita</taxon>
        <taxon>Aculeata</taxon>
        <taxon>Vespoidea</taxon>
        <taxon>Vespidae</taxon>
        <taxon>Eumeninae</taxon>
        <taxon>Odynerus</taxon>
    </lineage>
</organism>
<gene>
    <name evidence="1" type="ORF">KPH14_007492</name>
</gene>
<reference evidence="1" key="1">
    <citation type="submission" date="2021-08" db="EMBL/GenBank/DDBJ databases">
        <authorList>
            <person name="Misof B."/>
            <person name="Oliver O."/>
            <person name="Podsiadlowski L."/>
            <person name="Donath A."/>
            <person name="Peters R."/>
            <person name="Mayer C."/>
            <person name="Rust J."/>
            <person name="Gunkel S."/>
            <person name="Lesny P."/>
            <person name="Martin S."/>
            <person name="Oeyen J.P."/>
            <person name="Petersen M."/>
            <person name="Panagiotis P."/>
            <person name="Wilbrandt J."/>
            <person name="Tanja T."/>
        </authorList>
    </citation>
    <scope>NUCLEOTIDE SEQUENCE</scope>
    <source>
        <strain evidence="1">GBR_01_08_01A</strain>
        <tissue evidence="1">Thorax + abdomen</tissue>
    </source>
</reference>
<comment type="caution">
    <text evidence="1">The sequence shown here is derived from an EMBL/GenBank/DDBJ whole genome shotgun (WGS) entry which is preliminary data.</text>
</comment>
<reference evidence="1" key="2">
    <citation type="journal article" date="2023" name="Commun. Biol.">
        <title>Intrasexual cuticular hydrocarbon dimorphism in a wasp sheds light on hydrocarbon biosynthesis genes in Hymenoptera.</title>
        <authorList>
            <person name="Moris V.C."/>
            <person name="Podsiadlowski L."/>
            <person name="Martin S."/>
            <person name="Oeyen J.P."/>
            <person name="Donath A."/>
            <person name="Petersen M."/>
            <person name="Wilbrandt J."/>
            <person name="Misof B."/>
            <person name="Liedtke D."/>
            <person name="Thamm M."/>
            <person name="Scheiner R."/>
            <person name="Schmitt T."/>
            <person name="Niehuis O."/>
        </authorList>
    </citation>
    <scope>NUCLEOTIDE SEQUENCE</scope>
    <source>
        <strain evidence="1">GBR_01_08_01A</strain>
    </source>
</reference>
<keyword evidence="2" id="KW-1185">Reference proteome</keyword>
<accession>A0AAD9VIN7</accession>
<protein>
    <submittedName>
        <fullName evidence="1">Uncharacterized protein</fullName>
    </submittedName>
</protein>
<dbReference type="Proteomes" id="UP001258017">
    <property type="component" value="Unassembled WGS sequence"/>
</dbReference>
<dbReference type="EMBL" id="JAIFRP010004408">
    <property type="protein sequence ID" value="KAK2576166.1"/>
    <property type="molecule type" value="Genomic_DNA"/>
</dbReference>
<sequence length="91" mass="9810">MAIIPGRAACKEQNSKFRLTRGSLAKAVESRSGRVEAFVVGPRGAGIWAGLNEFGAFTVGYPVGILCTYYRKSQSTANIVGLVNRTESRFP</sequence>
<name>A0AAD9VIN7_9HYME</name>
<dbReference type="AlphaFoldDB" id="A0AAD9VIN7"/>
<evidence type="ECO:0000313" key="1">
    <source>
        <dbReference type="EMBL" id="KAK2576166.1"/>
    </source>
</evidence>